<reference evidence="2" key="2">
    <citation type="journal article" date="2017" name="Sci. Adv.">
        <title>A tail of two voltages: Proteomic comparison of the three electric organs of the electric eel.</title>
        <authorList>
            <person name="Traeger L.L."/>
            <person name="Sabat G."/>
            <person name="Barrett-Wilt G.A."/>
            <person name="Wells G.B."/>
            <person name="Sussman M.R."/>
        </authorList>
    </citation>
    <scope>NUCLEOTIDE SEQUENCE [LARGE SCALE GENOMIC DNA]</scope>
</reference>
<reference evidence="1" key="5">
    <citation type="submission" date="2025-09" db="UniProtKB">
        <authorList>
            <consortium name="Ensembl"/>
        </authorList>
    </citation>
    <scope>IDENTIFICATION</scope>
</reference>
<protein>
    <submittedName>
        <fullName evidence="1">Uncharacterized protein</fullName>
    </submittedName>
</protein>
<dbReference type="Proteomes" id="UP000314983">
    <property type="component" value="Chromosome 2"/>
</dbReference>
<evidence type="ECO:0000313" key="2">
    <source>
        <dbReference type="Proteomes" id="UP000314983"/>
    </source>
</evidence>
<name>A0A4W4G4N0_ELEEL</name>
<keyword evidence="2" id="KW-1185">Reference proteome</keyword>
<dbReference type="GeneTree" id="ENSGT01030000237240"/>
<sequence>VTEEHTTALSRASGKFGFNSPDYQNLTRLYCMNCGHHLQTLPDGTVGGTRDEK</sequence>
<accession>A0A4W4G4N0</accession>
<reference evidence="1" key="3">
    <citation type="submission" date="2020-05" db="EMBL/GenBank/DDBJ databases">
        <title>Electrophorus electricus (electric eel) genome, fEleEle1, primary haplotype.</title>
        <authorList>
            <person name="Myers G."/>
            <person name="Meyer A."/>
            <person name="Fedrigo O."/>
            <person name="Formenti G."/>
            <person name="Rhie A."/>
            <person name="Tracey A."/>
            <person name="Sims Y."/>
            <person name="Jarvis E.D."/>
        </authorList>
    </citation>
    <scope>NUCLEOTIDE SEQUENCE [LARGE SCALE GENOMIC DNA]</scope>
</reference>
<reference evidence="2" key="1">
    <citation type="journal article" date="2014" name="Science">
        <title>Nonhuman genetics. Genomic basis for the convergent evolution of electric organs.</title>
        <authorList>
            <person name="Gallant J.R."/>
            <person name="Traeger L.L."/>
            <person name="Volkening J.D."/>
            <person name="Moffett H."/>
            <person name="Chen P.H."/>
            <person name="Novina C.D."/>
            <person name="Phillips G.N.Jr."/>
            <person name="Anand R."/>
            <person name="Wells G.B."/>
            <person name="Pinch M."/>
            <person name="Guth R."/>
            <person name="Unguez G.A."/>
            <person name="Albert J.S."/>
            <person name="Zakon H.H."/>
            <person name="Samanta M.P."/>
            <person name="Sussman M.R."/>
        </authorList>
    </citation>
    <scope>NUCLEOTIDE SEQUENCE [LARGE SCALE GENOMIC DNA]</scope>
</reference>
<proteinExistence type="predicted"/>
<dbReference type="InterPro" id="IPR008996">
    <property type="entry name" value="IL1/FGF"/>
</dbReference>
<dbReference type="Ensembl" id="ENSEEET00000033067.2">
    <property type="protein sequence ID" value="ENSEEEP00000032676.2"/>
    <property type="gene ID" value="ENSEEEG00000015578.2"/>
</dbReference>
<reference evidence="1" key="4">
    <citation type="submission" date="2025-08" db="UniProtKB">
        <authorList>
            <consortium name="Ensembl"/>
        </authorList>
    </citation>
    <scope>IDENTIFICATION</scope>
</reference>
<dbReference type="AlphaFoldDB" id="A0A4W4G4N0"/>
<evidence type="ECO:0000313" key="1">
    <source>
        <dbReference type="Ensembl" id="ENSEEEP00000032676.2"/>
    </source>
</evidence>
<dbReference type="SUPFAM" id="SSF50353">
    <property type="entry name" value="Cytokine"/>
    <property type="match status" value="1"/>
</dbReference>
<dbReference type="Gene3D" id="6.20.90.30">
    <property type="match status" value="1"/>
</dbReference>
<organism evidence="1 2">
    <name type="scientific">Electrophorus electricus</name>
    <name type="common">Electric eel</name>
    <name type="synonym">Gymnotus electricus</name>
    <dbReference type="NCBI Taxonomy" id="8005"/>
    <lineage>
        <taxon>Eukaryota</taxon>
        <taxon>Metazoa</taxon>
        <taxon>Chordata</taxon>
        <taxon>Craniata</taxon>
        <taxon>Vertebrata</taxon>
        <taxon>Euteleostomi</taxon>
        <taxon>Actinopterygii</taxon>
        <taxon>Neopterygii</taxon>
        <taxon>Teleostei</taxon>
        <taxon>Ostariophysi</taxon>
        <taxon>Gymnotiformes</taxon>
        <taxon>Gymnotoidei</taxon>
        <taxon>Gymnotidae</taxon>
        <taxon>Electrophorus</taxon>
    </lineage>
</organism>